<evidence type="ECO:0000256" key="1">
    <source>
        <dbReference type="ARBA" id="ARBA00003478"/>
    </source>
</evidence>
<dbReference type="InterPro" id="IPR047867">
    <property type="entry name" value="Ribosomal_uL22_bac/org-type"/>
</dbReference>
<evidence type="ECO:0000256" key="7">
    <source>
        <dbReference type="ARBA" id="ARBA00023274"/>
    </source>
</evidence>
<sequence>MTQTGTKTNERPGTRAVLRHARFSAYKARVVLDLIRDLPVAEAMDELNRCEREAGRPISKLLASAVANAGNNDGLPADELFVAACFADEGPTMRRFRPRARGRATRINKRTTHITIIVGRLSSDEIAERRERGGAPADAAAARARRVAASRGDNAAEETPADDEPAEEPIEASEAELVTDTVDENTAVDQAVEASSETDADSDESADDSAKTDTDDTSADSDESAEGSDSKDDA</sequence>
<dbReference type="InterPro" id="IPR005727">
    <property type="entry name" value="Ribosomal_uL22_bac/chlpt-type"/>
</dbReference>
<dbReference type="InterPro" id="IPR036394">
    <property type="entry name" value="Ribosomal_uL22_sf"/>
</dbReference>
<reference evidence="15 16" key="1">
    <citation type="journal article" date="2013" name="ISME J.">
        <title>Metabolic model for the filamentous 'Candidatus Microthrix parvicella' based on genomic and metagenomic analyses.</title>
        <authorList>
            <person name="Jon McIlroy S."/>
            <person name="Kristiansen R."/>
            <person name="Albertsen M."/>
            <person name="Michael Karst S."/>
            <person name="Rossetti S."/>
            <person name="Lund Nielsen J."/>
            <person name="Tandoi V."/>
            <person name="James Seviour R."/>
            <person name="Nielsen P.H."/>
        </authorList>
    </citation>
    <scope>NUCLEOTIDE SEQUENCE [LARGE SCALE GENOMIC DNA]</scope>
    <source>
        <strain evidence="15 16">RN1</strain>
    </source>
</reference>
<keyword evidence="6 10" id="KW-0689">Ribosomal protein</keyword>
<name>R4Z5W8_9ACTN</name>
<dbReference type="Gene3D" id="3.90.470.10">
    <property type="entry name" value="Ribosomal protein L22/L17"/>
    <property type="match status" value="1"/>
</dbReference>
<proteinExistence type="inferred from homology"/>
<dbReference type="NCBIfam" id="TIGR01044">
    <property type="entry name" value="rplV_bact"/>
    <property type="match status" value="1"/>
</dbReference>
<dbReference type="HOGENOM" id="CLU_1183273_0_0_11"/>
<evidence type="ECO:0000256" key="14">
    <source>
        <dbReference type="SAM" id="MobiDB-lite"/>
    </source>
</evidence>
<dbReference type="InterPro" id="IPR001063">
    <property type="entry name" value="Ribosomal_uL22"/>
</dbReference>
<feature type="compositionally biased region" description="Acidic residues" evidence="14">
    <location>
        <begin position="196"/>
        <end position="207"/>
    </location>
</feature>
<dbReference type="PANTHER" id="PTHR13501">
    <property type="entry name" value="CHLOROPLAST 50S RIBOSOMAL PROTEIN L22-RELATED"/>
    <property type="match status" value="1"/>
</dbReference>
<evidence type="ECO:0000256" key="3">
    <source>
        <dbReference type="ARBA" id="ARBA00011838"/>
    </source>
</evidence>
<dbReference type="SUPFAM" id="SSF54843">
    <property type="entry name" value="Ribosomal protein L22"/>
    <property type="match status" value="1"/>
</dbReference>
<evidence type="ECO:0000256" key="11">
    <source>
        <dbReference type="RuleBase" id="RU004005"/>
    </source>
</evidence>
<evidence type="ECO:0000313" key="16">
    <source>
        <dbReference type="Proteomes" id="UP000018291"/>
    </source>
</evidence>
<evidence type="ECO:0000256" key="13">
    <source>
        <dbReference type="RuleBase" id="RU004008"/>
    </source>
</evidence>
<evidence type="ECO:0000256" key="5">
    <source>
        <dbReference type="ARBA" id="ARBA00022884"/>
    </source>
</evidence>
<dbReference type="HAMAP" id="MF_01331_B">
    <property type="entry name" value="Ribosomal_uL22_B"/>
    <property type="match status" value="1"/>
</dbReference>
<feature type="compositionally biased region" description="Acidic residues" evidence="14">
    <location>
        <begin position="215"/>
        <end position="226"/>
    </location>
</feature>
<gene>
    <name evidence="10 15" type="primary">rplV</name>
    <name evidence="15" type="ORF">BN381_450092</name>
</gene>
<keyword evidence="7 10" id="KW-0687">Ribonucleoprotein</keyword>
<dbReference type="GO" id="GO:0006412">
    <property type="term" value="P:translation"/>
    <property type="evidence" value="ECO:0007669"/>
    <property type="project" value="UniProtKB-UniRule"/>
</dbReference>
<dbReference type="PROSITE" id="PS00464">
    <property type="entry name" value="RIBOSOMAL_L22"/>
    <property type="match status" value="1"/>
</dbReference>
<organism evidence="15 16">
    <name type="scientific">Candidatus Neomicrothrix parvicella RN1</name>
    <dbReference type="NCBI Taxonomy" id="1229780"/>
    <lineage>
        <taxon>Bacteria</taxon>
        <taxon>Bacillati</taxon>
        <taxon>Actinomycetota</taxon>
        <taxon>Acidimicrobiia</taxon>
        <taxon>Acidimicrobiales</taxon>
        <taxon>Microthrixaceae</taxon>
        <taxon>Candidatus Neomicrothrix</taxon>
    </lineage>
</organism>
<protein>
    <recommendedName>
        <fullName evidence="9 10">Large ribosomal subunit protein uL22</fullName>
    </recommendedName>
</protein>
<evidence type="ECO:0000256" key="2">
    <source>
        <dbReference type="ARBA" id="ARBA00009451"/>
    </source>
</evidence>
<dbReference type="GO" id="GO:0019843">
    <property type="term" value="F:rRNA binding"/>
    <property type="evidence" value="ECO:0007669"/>
    <property type="project" value="UniProtKB-UniRule"/>
</dbReference>
<comment type="similarity">
    <text evidence="2 10 11">Belongs to the universal ribosomal protein uL22 family.</text>
</comment>
<dbReference type="Pfam" id="PF00237">
    <property type="entry name" value="Ribosomal_L22"/>
    <property type="match status" value="1"/>
</dbReference>
<dbReference type="OrthoDB" id="9805969at2"/>
<dbReference type="PANTHER" id="PTHR13501:SF8">
    <property type="entry name" value="LARGE RIBOSOMAL SUBUNIT PROTEIN UL22M"/>
    <property type="match status" value="1"/>
</dbReference>
<dbReference type="Proteomes" id="UP000018291">
    <property type="component" value="Unassembled WGS sequence"/>
</dbReference>
<dbReference type="RefSeq" id="WP_012229058.1">
    <property type="nucleotide sequence ID" value="NZ_HG422565.1"/>
</dbReference>
<feature type="compositionally biased region" description="Acidic residues" evidence="14">
    <location>
        <begin position="155"/>
        <end position="174"/>
    </location>
</feature>
<comment type="function">
    <text evidence="1 10">The globular domain of the protein is located near the polypeptide exit tunnel on the outside of the subunit, while an extended beta-hairpin is found that lines the wall of the exit tunnel in the center of the 70S ribosome.</text>
</comment>
<comment type="function">
    <text evidence="10 13">This protein binds specifically to 23S rRNA; its binding is stimulated by other ribosomal proteins, e.g., L4, L17, and L20. It is important during the early stages of 50S assembly. It makes multiple contacts with different domains of the 23S rRNA in the assembled 50S subunit and ribosome.</text>
</comment>
<evidence type="ECO:0000256" key="10">
    <source>
        <dbReference type="HAMAP-Rule" id="MF_01331"/>
    </source>
</evidence>
<dbReference type="InterPro" id="IPR018260">
    <property type="entry name" value="Ribosomal_uL22_CS"/>
</dbReference>
<dbReference type="GO" id="GO:0022625">
    <property type="term" value="C:cytosolic large ribosomal subunit"/>
    <property type="evidence" value="ECO:0007669"/>
    <property type="project" value="TreeGrafter"/>
</dbReference>
<keyword evidence="4 10" id="KW-0699">rRNA-binding</keyword>
<feature type="region of interest" description="Disordered" evidence="14">
    <location>
        <begin position="129"/>
        <end position="234"/>
    </location>
</feature>
<evidence type="ECO:0000256" key="8">
    <source>
        <dbReference type="ARBA" id="ARBA00025084"/>
    </source>
</evidence>
<evidence type="ECO:0000256" key="12">
    <source>
        <dbReference type="RuleBase" id="RU004006"/>
    </source>
</evidence>
<evidence type="ECO:0000256" key="4">
    <source>
        <dbReference type="ARBA" id="ARBA00022730"/>
    </source>
</evidence>
<dbReference type="STRING" id="1229780.BN381_450092"/>
<accession>R4Z5W8</accession>
<keyword evidence="5 10" id="KW-0694">RNA-binding</keyword>
<dbReference type="EMBL" id="CANL01000040">
    <property type="protein sequence ID" value="CCM64781.1"/>
    <property type="molecule type" value="Genomic_DNA"/>
</dbReference>
<evidence type="ECO:0000256" key="6">
    <source>
        <dbReference type="ARBA" id="ARBA00022980"/>
    </source>
</evidence>
<dbReference type="GO" id="GO:0003735">
    <property type="term" value="F:structural constituent of ribosome"/>
    <property type="evidence" value="ECO:0007669"/>
    <property type="project" value="InterPro"/>
</dbReference>
<comment type="function">
    <text evidence="8">This protein binds specifically to 23S rRNA; its binding is stimulated by other ribosomal proteins, e.g. L4, L17, and L20. It is important during the early stages of 50S assembly. It makes multiple contacts with different domains of the 23S rRNA in the assembled 50S subunit and ribosome.</text>
</comment>
<keyword evidence="16" id="KW-1185">Reference proteome</keyword>
<evidence type="ECO:0000256" key="9">
    <source>
        <dbReference type="ARBA" id="ARBA00035207"/>
    </source>
</evidence>
<dbReference type="CDD" id="cd00336">
    <property type="entry name" value="Ribosomal_L22"/>
    <property type="match status" value="1"/>
</dbReference>
<dbReference type="AlphaFoldDB" id="R4Z5W8"/>
<evidence type="ECO:0000313" key="15">
    <source>
        <dbReference type="EMBL" id="CCM64781.1"/>
    </source>
</evidence>
<comment type="subunit">
    <text evidence="3 10 12">Part of the 50S ribosomal subunit.</text>
</comment>
<comment type="caution">
    <text evidence="15">The sequence shown here is derived from an EMBL/GenBank/DDBJ whole genome shotgun (WGS) entry which is preliminary data.</text>
</comment>
<dbReference type="eggNOG" id="COG0091">
    <property type="taxonomic scope" value="Bacteria"/>
</dbReference>